<dbReference type="EMBL" id="SRXW01000002">
    <property type="protein sequence ID" value="TGY89026.1"/>
    <property type="molecule type" value="Genomic_DNA"/>
</dbReference>
<name>A0A4S2H0L0_9PROT</name>
<proteinExistence type="inferred from homology"/>
<dbReference type="GO" id="GO:0051262">
    <property type="term" value="P:protein tetramerization"/>
    <property type="evidence" value="ECO:0007669"/>
    <property type="project" value="InterPro"/>
</dbReference>
<accession>A0A4S2H0L0</accession>
<dbReference type="HAMAP" id="MF_00821">
    <property type="entry name" value="SecB"/>
    <property type="match status" value="1"/>
</dbReference>
<dbReference type="Proteomes" id="UP000308054">
    <property type="component" value="Unassembled WGS sequence"/>
</dbReference>
<comment type="subunit">
    <text evidence="6">Homotetramer, a dimer of dimers. One homotetramer interacts with 1 SecA dimer.</text>
</comment>
<evidence type="ECO:0000256" key="3">
    <source>
        <dbReference type="ARBA" id="ARBA00022927"/>
    </source>
</evidence>
<dbReference type="PANTHER" id="PTHR36918:SF1">
    <property type="entry name" value="PROTEIN-EXPORT PROTEIN SECB"/>
    <property type="match status" value="1"/>
</dbReference>
<sequence length="177" mass="18899">MTDAPANPEQTGAPQLPQIRVMGQYVKDLSFENPAAPNSLRGAGGQPNIDMGIDVRARAMEADAFEVELALSAKATRGEDTVFIAELVYGGLFQIRNLDERARDPFLLIECPRILFPFARRILSDATRDGGFPPLMLEPVDFAALYRQQLAQRQQAGGQGGGESGPATGGTPPSGTA</sequence>
<dbReference type="InterPro" id="IPR035958">
    <property type="entry name" value="SecB-like_sf"/>
</dbReference>
<evidence type="ECO:0000256" key="7">
    <source>
        <dbReference type="SAM" id="MobiDB-lite"/>
    </source>
</evidence>
<feature type="compositionally biased region" description="Gly residues" evidence="7">
    <location>
        <begin position="157"/>
        <end position="168"/>
    </location>
</feature>
<comment type="function">
    <text evidence="6">One of the proteins required for the normal export of preproteins out of the cell cytoplasm. It is a molecular chaperone that binds to a subset of precursor proteins, maintaining them in a translocation-competent state. It also specifically binds to its receptor SecA.</text>
</comment>
<dbReference type="GO" id="GO:0006457">
    <property type="term" value="P:protein folding"/>
    <property type="evidence" value="ECO:0007669"/>
    <property type="project" value="UniProtKB-UniRule"/>
</dbReference>
<reference evidence="8 9" key="1">
    <citation type="journal article" date="2017" name="Int. J. Syst. Evol. Microbiol.">
        <title>Marinicauda algicola sp. nov., isolated from a marine red alga Rhodosorus marinus.</title>
        <authorList>
            <person name="Jeong S.E."/>
            <person name="Jeon S.H."/>
            <person name="Chun B.H."/>
            <person name="Kim D.W."/>
            <person name="Jeon C.O."/>
        </authorList>
    </citation>
    <scope>NUCLEOTIDE SEQUENCE [LARGE SCALE GENOMIC DNA]</scope>
    <source>
        <strain evidence="8 9">JCM 31718</strain>
    </source>
</reference>
<dbReference type="GO" id="GO:0005737">
    <property type="term" value="C:cytoplasm"/>
    <property type="evidence" value="ECO:0007669"/>
    <property type="project" value="UniProtKB-SubCell"/>
</dbReference>
<keyword evidence="3 6" id="KW-0653">Protein transport</keyword>
<evidence type="ECO:0000256" key="5">
    <source>
        <dbReference type="ARBA" id="ARBA00023186"/>
    </source>
</evidence>
<comment type="similarity">
    <text evidence="1 6">Belongs to the SecB family.</text>
</comment>
<dbReference type="RefSeq" id="WP_135995564.1">
    <property type="nucleotide sequence ID" value="NZ_CP071057.1"/>
</dbReference>
<dbReference type="NCBIfam" id="TIGR00809">
    <property type="entry name" value="secB"/>
    <property type="match status" value="1"/>
</dbReference>
<keyword evidence="9" id="KW-1185">Reference proteome</keyword>
<dbReference type="PRINTS" id="PR01594">
    <property type="entry name" value="SECBCHAPRONE"/>
</dbReference>
<evidence type="ECO:0000256" key="2">
    <source>
        <dbReference type="ARBA" id="ARBA00022448"/>
    </source>
</evidence>
<dbReference type="AlphaFoldDB" id="A0A4S2H0L0"/>
<keyword evidence="6" id="KW-0963">Cytoplasm</keyword>
<comment type="caution">
    <text evidence="8">The sequence shown here is derived from an EMBL/GenBank/DDBJ whole genome shotgun (WGS) entry which is preliminary data.</text>
</comment>
<dbReference type="Pfam" id="PF02556">
    <property type="entry name" value="SecB"/>
    <property type="match status" value="1"/>
</dbReference>
<dbReference type="GO" id="GO:0051082">
    <property type="term" value="F:unfolded protein binding"/>
    <property type="evidence" value="ECO:0007669"/>
    <property type="project" value="InterPro"/>
</dbReference>
<evidence type="ECO:0000313" key="8">
    <source>
        <dbReference type="EMBL" id="TGY89026.1"/>
    </source>
</evidence>
<keyword evidence="5 6" id="KW-0143">Chaperone</keyword>
<feature type="region of interest" description="Disordered" evidence="7">
    <location>
        <begin position="151"/>
        <end position="177"/>
    </location>
</feature>
<gene>
    <name evidence="6 8" type="primary">secB</name>
    <name evidence="8" type="ORF">E5163_07805</name>
</gene>
<evidence type="ECO:0000256" key="4">
    <source>
        <dbReference type="ARBA" id="ARBA00023010"/>
    </source>
</evidence>
<dbReference type="NCBIfam" id="NF004392">
    <property type="entry name" value="PRK05751.1-3"/>
    <property type="match status" value="1"/>
</dbReference>
<comment type="subcellular location">
    <subcellularLocation>
        <location evidence="6">Cytoplasm</location>
    </subcellularLocation>
</comment>
<organism evidence="8 9">
    <name type="scientific">Marinicauda algicola</name>
    <dbReference type="NCBI Taxonomy" id="2029849"/>
    <lineage>
        <taxon>Bacteria</taxon>
        <taxon>Pseudomonadati</taxon>
        <taxon>Pseudomonadota</taxon>
        <taxon>Alphaproteobacteria</taxon>
        <taxon>Maricaulales</taxon>
        <taxon>Maricaulaceae</taxon>
        <taxon>Marinicauda</taxon>
    </lineage>
</organism>
<dbReference type="PANTHER" id="PTHR36918">
    <property type="match status" value="1"/>
</dbReference>
<evidence type="ECO:0000256" key="1">
    <source>
        <dbReference type="ARBA" id="ARBA00009990"/>
    </source>
</evidence>
<dbReference type="Gene3D" id="3.10.420.10">
    <property type="entry name" value="SecB-like"/>
    <property type="match status" value="1"/>
</dbReference>
<evidence type="ECO:0000313" key="9">
    <source>
        <dbReference type="Proteomes" id="UP000308054"/>
    </source>
</evidence>
<dbReference type="GO" id="GO:0015031">
    <property type="term" value="P:protein transport"/>
    <property type="evidence" value="ECO:0007669"/>
    <property type="project" value="UniProtKB-UniRule"/>
</dbReference>
<protein>
    <recommendedName>
        <fullName evidence="6">Protein-export protein SecB</fullName>
    </recommendedName>
</protein>
<dbReference type="InterPro" id="IPR003708">
    <property type="entry name" value="SecB"/>
</dbReference>
<dbReference type="OrthoDB" id="9795145at2"/>
<evidence type="ECO:0000256" key="6">
    <source>
        <dbReference type="HAMAP-Rule" id="MF_00821"/>
    </source>
</evidence>
<keyword evidence="2 6" id="KW-0813">Transport</keyword>
<keyword evidence="4 6" id="KW-0811">Translocation</keyword>
<dbReference type="SUPFAM" id="SSF54611">
    <property type="entry name" value="SecB-like"/>
    <property type="match status" value="1"/>
</dbReference>